<sequence length="439" mass="48493">MTIHQPSKAATFPSEVWQLIARHMSMAEWAQVSGTCKTTWHLQLDEVHLTMLEQAAGAAWIVKRGHKAVRLELGQLGDGDQVNAAAAAVLQGDNRWTNLKALKVVSTGSFPNGSKVSFHSAVTWLLGNAKKLTFLRIELDRLRFMPHLVQLRHLQLTVAGGIHQLSESLGNLVNLQTIFLEQAVGLGSDARPHLPLAGCPHLQSIMMRDVVPASMSLPHGAALHLFFQSMEDARQDVWLPLAPAMQSVYIVDEEDGGCIAQPSDIPRFLTGLRGAHEECICVILNLKSWGAPDNHIEICGALLQSFRLVLQCTGDLCAHVPAGKWPWHVAKFVCGGTLNMTFDSVGDFLDSCAAFSFAYRHLQGLDMVKLIQRIGERGIEIESEYYDDEGCEFHSVSTPYPFNNCFVHHSDPVCVCLACPWCSDKGLLGPESRFPKRDW</sequence>
<dbReference type="OrthoDB" id="520036at2759"/>
<keyword evidence="2" id="KW-1185">Reference proteome</keyword>
<dbReference type="GeneID" id="17036779"/>
<protein>
    <recommendedName>
        <fullName evidence="3">F-box domain-containing protein</fullName>
    </recommendedName>
</protein>
<accession>I0YKB0</accession>
<dbReference type="SUPFAM" id="SSF52047">
    <property type="entry name" value="RNI-like"/>
    <property type="match status" value="1"/>
</dbReference>
<evidence type="ECO:0000313" key="2">
    <source>
        <dbReference type="Proteomes" id="UP000007264"/>
    </source>
</evidence>
<gene>
    <name evidence="1" type="ORF">COCSUDRAFT_68042</name>
</gene>
<dbReference type="AlphaFoldDB" id="I0YKB0"/>
<proteinExistence type="predicted"/>
<evidence type="ECO:0008006" key="3">
    <source>
        <dbReference type="Google" id="ProtNLM"/>
    </source>
</evidence>
<name>I0YKB0_COCSC</name>
<comment type="caution">
    <text evidence="1">The sequence shown here is derived from an EMBL/GenBank/DDBJ whole genome shotgun (WGS) entry which is preliminary data.</text>
</comment>
<dbReference type="RefSeq" id="XP_005643373.1">
    <property type="nucleotide sequence ID" value="XM_005643316.1"/>
</dbReference>
<dbReference type="EMBL" id="AGSI01000021">
    <property type="protein sequence ID" value="EIE18829.1"/>
    <property type="molecule type" value="Genomic_DNA"/>
</dbReference>
<reference evidence="1 2" key="1">
    <citation type="journal article" date="2012" name="Genome Biol.">
        <title>The genome of the polar eukaryotic microalga coccomyxa subellipsoidea reveals traits of cold adaptation.</title>
        <authorList>
            <person name="Blanc G."/>
            <person name="Agarkova I."/>
            <person name="Grimwood J."/>
            <person name="Kuo A."/>
            <person name="Brueggeman A."/>
            <person name="Dunigan D."/>
            <person name="Gurnon J."/>
            <person name="Ladunga I."/>
            <person name="Lindquist E."/>
            <person name="Lucas S."/>
            <person name="Pangilinan J."/>
            <person name="Proschold T."/>
            <person name="Salamov A."/>
            <person name="Schmutz J."/>
            <person name="Weeks D."/>
            <person name="Yamada T."/>
            <person name="Claverie J.M."/>
            <person name="Grigoriev I."/>
            <person name="Van Etten J."/>
            <person name="Lomsadze A."/>
            <person name="Borodovsky M."/>
        </authorList>
    </citation>
    <scope>NUCLEOTIDE SEQUENCE [LARGE SCALE GENOMIC DNA]</scope>
    <source>
        <strain evidence="1 2">C-169</strain>
    </source>
</reference>
<dbReference type="KEGG" id="csl:COCSUDRAFT_68042"/>
<dbReference type="Proteomes" id="UP000007264">
    <property type="component" value="Unassembled WGS sequence"/>
</dbReference>
<evidence type="ECO:0000313" key="1">
    <source>
        <dbReference type="EMBL" id="EIE18829.1"/>
    </source>
</evidence>
<organism evidence="1 2">
    <name type="scientific">Coccomyxa subellipsoidea (strain C-169)</name>
    <name type="common">Green microalga</name>
    <dbReference type="NCBI Taxonomy" id="574566"/>
    <lineage>
        <taxon>Eukaryota</taxon>
        <taxon>Viridiplantae</taxon>
        <taxon>Chlorophyta</taxon>
        <taxon>core chlorophytes</taxon>
        <taxon>Trebouxiophyceae</taxon>
        <taxon>Trebouxiophyceae incertae sedis</taxon>
        <taxon>Coccomyxaceae</taxon>
        <taxon>Coccomyxa</taxon>
        <taxon>Coccomyxa subellipsoidea</taxon>
    </lineage>
</organism>